<dbReference type="InterPro" id="IPR010512">
    <property type="entry name" value="DUF1091"/>
</dbReference>
<dbReference type="Proteomes" id="UP000069940">
    <property type="component" value="Unassembled WGS sequence"/>
</dbReference>
<evidence type="ECO:0000313" key="3">
    <source>
        <dbReference type="Proteomes" id="UP000069940"/>
    </source>
</evidence>
<dbReference type="EnsemblMetazoa" id="AALFPA23_000624.R453">
    <property type="protein sequence ID" value="AALFPA23_000624.P453"/>
    <property type="gene ID" value="AALFPA23_000624"/>
</dbReference>
<organism evidence="2 3">
    <name type="scientific">Aedes albopictus</name>
    <name type="common">Asian tiger mosquito</name>
    <name type="synonym">Stegomyia albopicta</name>
    <dbReference type="NCBI Taxonomy" id="7160"/>
    <lineage>
        <taxon>Eukaryota</taxon>
        <taxon>Metazoa</taxon>
        <taxon>Ecdysozoa</taxon>
        <taxon>Arthropoda</taxon>
        <taxon>Hexapoda</taxon>
        <taxon>Insecta</taxon>
        <taxon>Pterygota</taxon>
        <taxon>Neoptera</taxon>
        <taxon>Endopterygota</taxon>
        <taxon>Diptera</taxon>
        <taxon>Nematocera</taxon>
        <taxon>Culicoidea</taxon>
        <taxon>Culicidae</taxon>
        <taxon>Culicinae</taxon>
        <taxon>Aedini</taxon>
        <taxon>Aedes</taxon>
        <taxon>Stegomyia</taxon>
    </lineage>
</organism>
<proteinExistence type="predicted"/>
<accession>A0ABM1XKW8</accession>
<reference evidence="3" key="1">
    <citation type="journal article" date="2015" name="Proc. Natl. Acad. Sci. U.S.A.">
        <title>Genome sequence of the Asian Tiger mosquito, Aedes albopictus, reveals insights into its biology, genetics, and evolution.</title>
        <authorList>
            <person name="Chen X.G."/>
            <person name="Jiang X."/>
            <person name="Gu J."/>
            <person name="Xu M."/>
            <person name="Wu Y."/>
            <person name="Deng Y."/>
            <person name="Zhang C."/>
            <person name="Bonizzoni M."/>
            <person name="Dermauw W."/>
            <person name="Vontas J."/>
            <person name="Armbruster P."/>
            <person name="Huang X."/>
            <person name="Yang Y."/>
            <person name="Zhang H."/>
            <person name="He W."/>
            <person name="Peng H."/>
            <person name="Liu Y."/>
            <person name="Wu K."/>
            <person name="Chen J."/>
            <person name="Lirakis M."/>
            <person name="Topalis P."/>
            <person name="Van Leeuwen T."/>
            <person name="Hall A.B."/>
            <person name="Jiang X."/>
            <person name="Thorpe C."/>
            <person name="Mueller R.L."/>
            <person name="Sun C."/>
            <person name="Waterhouse R.M."/>
            <person name="Yan G."/>
            <person name="Tu Z.J."/>
            <person name="Fang X."/>
            <person name="James A.A."/>
        </authorList>
    </citation>
    <scope>NUCLEOTIDE SEQUENCE [LARGE SCALE GENOMIC DNA]</scope>
    <source>
        <strain evidence="3">Foshan</strain>
    </source>
</reference>
<evidence type="ECO:0000313" key="2">
    <source>
        <dbReference type="EnsemblMetazoa" id="AALFPA23_000624.P453"/>
    </source>
</evidence>
<dbReference type="GeneID" id="134290123"/>
<dbReference type="Pfam" id="PF06477">
    <property type="entry name" value="DUF1091"/>
    <property type="match status" value="1"/>
</dbReference>
<dbReference type="RefSeq" id="XP_062713144.1">
    <property type="nucleotide sequence ID" value="XM_062857160.1"/>
</dbReference>
<keyword evidence="3" id="KW-1185">Reference proteome</keyword>
<protein>
    <recommendedName>
        <fullName evidence="4">Secreted protein</fullName>
    </recommendedName>
</protein>
<feature type="chain" id="PRO_5046922378" description="Secreted protein" evidence="1">
    <location>
        <begin position="17"/>
        <end position="179"/>
    </location>
</feature>
<reference evidence="2" key="2">
    <citation type="submission" date="2025-05" db="UniProtKB">
        <authorList>
            <consortium name="EnsemblMetazoa"/>
        </authorList>
    </citation>
    <scope>IDENTIFICATION</scope>
    <source>
        <strain evidence="2">Foshan</strain>
    </source>
</reference>
<sequence>LLLLWVQLNLVSLVFGAHVMYEQFRQINGTEFVDAQSVRIRKLNRTTTAMNGTVTVKRPLDNSFTVAMHLFHSPLGNNQFNYYPMKIPTIGVCDFMRKVYPTYYPHFKKAVLNLPPTSDCPIQPRVVYIRDYVVSESLVPELLRFVPKGLWLVRLTGKRNGEILGITETMSKVYSNYDW</sequence>
<feature type="signal peptide" evidence="1">
    <location>
        <begin position="1"/>
        <end position="16"/>
    </location>
</feature>
<keyword evidence="1" id="KW-0732">Signal</keyword>
<dbReference type="PANTHER" id="PTHR21112">
    <property type="entry name" value="CHEMOSENSORY PROTEIN A 29A-RELATED"/>
    <property type="match status" value="1"/>
</dbReference>
<evidence type="ECO:0008006" key="4">
    <source>
        <dbReference type="Google" id="ProtNLM"/>
    </source>
</evidence>
<evidence type="ECO:0000256" key="1">
    <source>
        <dbReference type="SAM" id="SignalP"/>
    </source>
</evidence>
<name>A0ABM1XKW8_AEDAL</name>
<dbReference type="PANTHER" id="PTHR21112:SF0">
    <property type="entry name" value="CHEMOSENSORY PROTEIN A 29A-RELATED"/>
    <property type="match status" value="1"/>
</dbReference>